<evidence type="ECO:0000256" key="2">
    <source>
        <dbReference type="ARBA" id="ARBA00023125"/>
    </source>
</evidence>
<proteinExistence type="predicted"/>
<accession>A0A2P8QBP5</accession>
<dbReference type="InterPro" id="IPR028978">
    <property type="entry name" value="Chorismate_lyase_/UTRA_dom_sf"/>
</dbReference>
<dbReference type="Gene3D" id="1.10.10.10">
    <property type="entry name" value="Winged helix-like DNA-binding domain superfamily/Winged helix DNA-binding domain"/>
    <property type="match status" value="1"/>
</dbReference>
<reference evidence="5 6" key="1">
    <citation type="submission" date="2018-03" db="EMBL/GenBank/DDBJ databases">
        <title>Streptomyces dioscori sp. nov., a novel endophytic actinobacterium isolated from bulbil of Dioscorea bulbifera L.</title>
        <authorList>
            <person name="Zhikuan W."/>
        </authorList>
    </citation>
    <scope>NUCLEOTIDE SEQUENCE [LARGE SCALE GENOMIC DNA]</scope>
    <source>
        <strain evidence="5 6">A217</strain>
    </source>
</reference>
<evidence type="ECO:0000256" key="1">
    <source>
        <dbReference type="ARBA" id="ARBA00023015"/>
    </source>
</evidence>
<dbReference type="GO" id="GO:0003677">
    <property type="term" value="F:DNA binding"/>
    <property type="evidence" value="ECO:0007669"/>
    <property type="project" value="UniProtKB-KW"/>
</dbReference>
<dbReference type="GO" id="GO:0045892">
    <property type="term" value="P:negative regulation of DNA-templated transcription"/>
    <property type="evidence" value="ECO:0007669"/>
    <property type="project" value="TreeGrafter"/>
</dbReference>
<sequence length="258" mass="28412">MSMRRGMTKSQEIAYDLRERISSGDLKGGEALPSESKMMTEYGYSRETIRAGVRLLIEEGLVVTGQGQGKYVREDYPPVVWNWTTLESRSRHANAVEGQTAGDQWASAVAEGGKAPRQDITVSIVEPPLHVRECLNLPEDGLAVARKRIRYVDSRPYALADSYFPQELVAGTPLMEPRDVSAPGGILASIGLVQAKYTDEIAVRMPTRQEAELLALPAATPVAEHTRTGYDADGRPLRCMVTILPGDRHKILYEVSTD</sequence>
<dbReference type="SUPFAM" id="SSF64288">
    <property type="entry name" value="Chorismate lyase-like"/>
    <property type="match status" value="1"/>
</dbReference>
<dbReference type="AlphaFoldDB" id="A0A2P8QBP5"/>
<dbReference type="Proteomes" id="UP000240429">
    <property type="component" value="Unassembled WGS sequence"/>
</dbReference>
<dbReference type="InterPro" id="IPR050679">
    <property type="entry name" value="Bact_HTH_transcr_reg"/>
</dbReference>
<dbReference type="Pfam" id="PF07702">
    <property type="entry name" value="UTRA"/>
    <property type="match status" value="1"/>
</dbReference>
<keyword evidence="2" id="KW-0238">DNA-binding</keyword>
<dbReference type="GO" id="GO:0003700">
    <property type="term" value="F:DNA-binding transcription factor activity"/>
    <property type="evidence" value="ECO:0007669"/>
    <property type="project" value="InterPro"/>
</dbReference>
<organism evidence="5 6">
    <name type="scientific">Streptomyces dioscori</name>
    <dbReference type="NCBI Taxonomy" id="2109333"/>
    <lineage>
        <taxon>Bacteria</taxon>
        <taxon>Bacillati</taxon>
        <taxon>Actinomycetota</taxon>
        <taxon>Actinomycetes</taxon>
        <taxon>Kitasatosporales</taxon>
        <taxon>Streptomycetaceae</taxon>
        <taxon>Streptomyces</taxon>
        <taxon>Streptomyces aurantiacus group</taxon>
    </lineage>
</organism>
<dbReference type="Pfam" id="PF00392">
    <property type="entry name" value="GntR"/>
    <property type="match status" value="1"/>
</dbReference>
<keyword evidence="6" id="KW-1185">Reference proteome</keyword>
<dbReference type="EMBL" id="PYBJ01000004">
    <property type="protein sequence ID" value="PSM43680.1"/>
    <property type="molecule type" value="Genomic_DNA"/>
</dbReference>
<dbReference type="PRINTS" id="PR00035">
    <property type="entry name" value="HTHGNTR"/>
</dbReference>
<dbReference type="InterPro" id="IPR036390">
    <property type="entry name" value="WH_DNA-bd_sf"/>
</dbReference>
<dbReference type="InterPro" id="IPR011663">
    <property type="entry name" value="UTRA"/>
</dbReference>
<evidence type="ECO:0000256" key="3">
    <source>
        <dbReference type="ARBA" id="ARBA00023163"/>
    </source>
</evidence>
<dbReference type="PROSITE" id="PS50949">
    <property type="entry name" value="HTH_GNTR"/>
    <property type="match status" value="1"/>
</dbReference>
<dbReference type="Gene3D" id="3.40.1410.10">
    <property type="entry name" value="Chorismate lyase-like"/>
    <property type="match status" value="1"/>
</dbReference>
<dbReference type="InterPro" id="IPR036388">
    <property type="entry name" value="WH-like_DNA-bd_sf"/>
</dbReference>
<dbReference type="SMART" id="SM00345">
    <property type="entry name" value="HTH_GNTR"/>
    <property type="match status" value="1"/>
</dbReference>
<gene>
    <name evidence="5" type="ORF">C6Y14_08590</name>
</gene>
<evidence type="ECO:0000313" key="6">
    <source>
        <dbReference type="Proteomes" id="UP000240429"/>
    </source>
</evidence>
<comment type="caution">
    <text evidence="5">The sequence shown here is derived from an EMBL/GenBank/DDBJ whole genome shotgun (WGS) entry which is preliminary data.</text>
</comment>
<evidence type="ECO:0000259" key="4">
    <source>
        <dbReference type="PROSITE" id="PS50949"/>
    </source>
</evidence>
<protein>
    <submittedName>
        <fullName evidence="5">GntR family transcriptional regulator</fullName>
    </submittedName>
</protein>
<dbReference type="PANTHER" id="PTHR44846">
    <property type="entry name" value="MANNOSYL-D-GLYCERATE TRANSPORT/METABOLISM SYSTEM REPRESSOR MNGR-RELATED"/>
    <property type="match status" value="1"/>
</dbReference>
<dbReference type="SUPFAM" id="SSF46785">
    <property type="entry name" value="Winged helix' DNA-binding domain"/>
    <property type="match status" value="1"/>
</dbReference>
<dbReference type="PANTHER" id="PTHR44846:SF17">
    <property type="entry name" value="GNTR-FAMILY TRANSCRIPTIONAL REGULATOR"/>
    <property type="match status" value="1"/>
</dbReference>
<name>A0A2P8QBP5_9ACTN</name>
<keyword evidence="1" id="KW-0805">Transcription regulation</keyword>
<evidence type="ECO:0000313" key="5">
    <source>
        <dbReference type="EMBL" id="PSM43680.1"/>
    </source>
</evidence>
<dbReference type="CDD" id="cd07377">
    <property type="entry name" value="WHTH_GntR"/>
    <property type="match status" value="1"/>
</dbReference>
<feature type="domain" description="HTH gntR-type" evidence="4">
    <location>
        <begin position="7"/>
        <end position="75"/>
    </location>
</feature>
<keyword evidence="3" id="KW-0804">Transcription</keyword>
<dbReference type="InterPro" id="IPR000524">
    <property type="entry name" value="Tscrpt_reg_HTH_GntR"/>
</dbReference>
<dbReference type="SMART" id="SM00866">
    <property type="entry name" value="UTRA"/>
    <property type="match status" value="1"/>
</dbReference>